<feature type="transmembrane region" description="Helical" evidence="5">
    <location>
        <begin position="21"/>
        <end position="39"/>
    </location>
</feature>
<keyword evidence="8" id="KW-1185">Reference proteome</keyword>
<feature type="transmembrane region" description="Helical" evidence="5">
    <location>
        <begin position="316"/>
        <end position="333"/>
    </location>
</feature>
<dbReference type="InterPro" id="IPR036259">
    <property type="entry name" value="MFS_trans_sf"/>
</dbReference>
<feature type="transmembrane region" description="Helical" evidence="5">
    <location>
        <begin position="55"/>
        <end position="74"/>
    </location>
</feature>
<dbReference type="GO" id="GO:0005886">
    <property type="term" value="C:plasma membrane"/>
    <property type="evidence" value="ECO:0007669"/>
    <property type="project" value="UniProtKB-SubCell"/>
</dbReference>
<proteinExistence type="predicted"/>
<dbReference type="GO" id="GO:0022857">
    <property type="term" value="F:transmembrane transporter activity"/>
    <property type="evidence" value="ECO:0007669"/>
    <property type="project" value="InterPro"/>
</dbReference>
<dbReference type="PANTHER" id="PTHR11662">
    <property type="entry name" value="SOLUTE CARRIER FAMILY 17"/>
    <property type="match status" value="1"/>
</dbReference>
<evidence type="ECO:0000256" key="3">
    <source>
        <dbReference type="ARBA" id="ARBA00022989"/>
    </source>
</evidence>
<dbReference type="SMR" id="A0A5M7BNY6"/>
<feature type="transmembrane region" description="Helical" evidence="5">
    <location>
        <begin position="382"/>
        <end position="400"/>
    </location>
</feature>
<evidence type="ECO:0000256" key="1">
    <source>
        <dbReference type="ARBA" id="ARBA00004651"/>
    </source>
</evidence>
<feature type="transmembrane region" description="Helical" evidence="5">
    <location>
        <begin position="280"/>
        <end position="304"/>
    </location>
</feature>
<evidence type="ECO:0000313" key="7">
    <source>
        <dbReference type="EMBL" id="KAA5831926.1"/>
    </source>
</evidence>
<dbReference type="Pfam" id="PF07690">
    <property type="entry name" value="MFS_1"/>
    <property type="match status" value="1"/>
</dbReference>
<dbReference type="OrthoDB" id="8596007at2"/>
<feature type="transmembrane region" description="Helical" evidence="5">
    <location>
        <begin position="177"/>
        <end position="197"/>
    </location>
</feature>
<name>A0A5M7BNY6_SACHI</name>
<accession>A0A5M7BNY6</accession>
<sequence>MVTSPRSASTGTGPARGGTGKVRYAVLAVLFTGIAINYVDRATISVAMPFMSDELGLSDAVAGVVLSAFFWTYAAGQMPGGFLADRLGPRKMLMIASLVWGLSTMAMGLAWGVASLIVLRLLLGIGESPAFPASAQVVSRWFPRSERSFASATFNNGNPVGATLSVPLVALAIATFGWRWAFALAGALGVVWALVWWKFYREPREHPGVGAAELAHIEHGQEAEVPPGEAVSWGQLFRFRAVWAMMIGFFCVNFVAYFFITWFPTYLVKTYGLSLLKFGFYGMIPGIASMIGGWCGGLLSDHLVRRGVSLTVARKIPLVGGLLGTSVIALAVVSPSMGVALTALSASYFCSTFAAASVWALPADFAPTPGHVGSLGGIQNTAANVAGIVSPVLIGVITGLTSSFALPLLIAGGVALTGAAVYAFLLPPVRRLRLG</sequence>
<evidence type="ECO:0000259" key="6">
    <source>
        <dbReference type="PROSITE" id="PS50850"/>
    </source>
</evidence>
<feature type="transmembrane region" description="Helical" evidence="5">
    <location>
        <begin position="339"/>
        <end position="361"/>
    </location>
</feature>
<keyword evidence="2 5" id="KW-0812">Transmembrane</keyword>
<dbReference type="RefSeq" id="WP_150068066.1">
    <property type="nucleotide sequence ID" value="NZ_JBEPDJ010000001.1"/>
</dbReference>
<gene>
    <name evidence="7" type="ORF">F1721_19105</name>
</gene>
<protein>
    <submittedName>
        <fullName evidence="7">MFS transporter</fullName>
    </submittedName>
</protein>
<feature type="transmembrane region" description="Helical" evidence="5">
    <location>
        <begin position="406"/>
        <end position="426"/>
    </location>
</feature>
<dbReference type="PANTHER" id="PTHR11662:SF399">
    <property type="entry name" value="FI19708P1-RELATED"/>
    <property type="match status" value="1"/>
</dbReference>
<keyword evidence="3 5" id="KW-1133">Transmembrane helix</keyword>
<dbReference type="InterPro" id="IPR050382">
    <property type="entry name" value="MFS_Na/Anion_cotransporter"/>
</dbReference>
<evidence type="ECO:0000313" key="8">
    <source>
        <dbReference type="Proteomes" id="UP000323946"/>
    </source>
</evidence>
<evidence type="ECO:0000256" key="4">
    <source>
        <dbReference type="ARBA" id="ARBA00023136"/>
    </source>
</evidence>
<evidence type="ECO:0000256" key="2">
    <source>
        <dbReference type="ARBA" id="ARBA00022692"/>
    </source>
</evidence>
<comment type="subcellular location">
    <subcellularLocation>
        <location evidence="1">Cell membrane</location>
        <topology evidence="1">Multi-pass membrane protein</topology>
    </subcellularLocation>
</comment>
<dbReference type="InterPro" id="IPR020846">
    <property type="entry name" value="MFS_dom"/>
</dbReference>
<dbReference type="AlphaFoldDB" id="A0A5M7BNY6"/>
<dbReference type="Gene3D" id="1.20.1250.20">
    <property type="entry name" value="MFS general substrate transporter like domains"/>
    <property type="match status" value="2"/>
</dbReference>
<organism evidence="7 8">
    <name type="scientific">Saccharopolyspora hirsuta</name>
    <dbReference type="NCBI Taxonomy" id="1837"/>
    <lineage>
        <taxon>Bacteria</taxon>
        <taxon>Bacillati</taxon>
        <taxon>Actinomycetota</taxon>
        <taxon>Actinomycetes</taxon>
        <taxon>Pseudonocardiales</taxon>
        <taxon>Pseudonocardiaceae</taxon>
        <taxon>Saccharopolyspora</taxon>
    </lineage>
</organism>
<feature type="domain" description="Major facilitator superfamily (MFS) profile" evidence="6">
    <location>
        <begin position="26"/>
        <end position="430"/>
    </location>
</feature>
<comment type="caution">
    <text evidence="7">The sequence shown here is derived from an EMBL/GenBank/DDBJ whole genome shotgun (WGS) entry which is preliminary data.</text>
</comment>
<dbReference type="InterPro" id="IPR011701">
    <property type="entry name" value="MFS"/>
</dbReference>
<dbReference type="Proteomes" id="UP000323946">
    <property type="component" value="Unassembled WGS sequence"/>
</dbReference>
<dbReference type="PROSITE" id="PS50850">
    <property type="entry name" value="MFS"/>
    <property type="match status" value="1"/>
</dbReference>
<dbReference type="CDD" id="cd17319">
    <property type="entry name" value="MFS_ExuT_GudP_like"/>
    <property type="match status" value="1"/>
</dbReference>
<feature type="transmembrane region" description="Helical" evidence="5">
    <location>
        <begin position="95"/>
        <end position="123"/>
    </location>
</feature>
<evidence type="ECO:0000256" key="5">
    <source>
        <dbReference type="SAM" id="Phobius"/>
    </source>
</evidence>
<dbReference type="SUPFAM" id="SSF103473">
    <property type="entry name" value="MFS general substrate transporter"/>
    <property type="match status" value="1"/>
</dbReference>
<keyword evidence="4 5" id="KW-0472">Membrane</keyword>
<reference evidence="7 8" key="1">
    <citation type="submission" date="2019-09" db="EMBL/GenBank/DDBJ databases">
        <title>Draft genome sequence of the thermophilic Saccharopolyspora hirsuta VKM Ac-666T.</title>
        <authorList>
            <person name="Lobastova T.G."/>
            <person name="Fokina V."/>
            <person name="Bragin E.Y."/>
            <person name="Shtratnikova V.Y."/>
            <person name="Starodumova I.P."/>
            <person name="Tarlachkov S.V."/>
            <person name="Donova M.V."/>
        </authorList>
    </citation>
    <scope>NUCLEOTIDE SEQUENCE [LARGE SCALE GENOMIC DNA]</scope>
    <source>
        <strain evidence="7 8">VKM Ac-666</strain>
    </source>
</reference>
<feature type="transmembrane region" description="Helical" evidence="5">
    <location>
        <begin position="241"/>
        <end position="260"/>
    </location>
</feature>
<dbReference type="EMBL" id="VWPH01000008">
    <property type="protein sequence ID" value="KAA5831926.1"/>
    <property type="molecule type" value="Genomic_DNA"/>
</dbReference>